<gene>
    <name evidence="2" type="ORF">D5086_0000317690</name>
</gene>
<keyword evidence="1" id="KW-0812">Transmembrane</keyword>
<evidence type="ECO:0000256" key="1">
    <source>
        <dbReference type="SAM" id="Phobius"/>
    </source>
</evidence>
<name>A0A4U5M9S7_POPAL</name>
<organism evidence="2">
    <name type="scientific">Populus alba</name>
    <name type="common">White poplar</name>
    <dbReference type="NCBI Taxonomy" id="43335"/>
    <lineage>
        <taxon>Eukaryota</taxon>
        <taxon>Viridiplantae</taxon>
        <taxon>Streptophyta</taxon>
        <taxon>Embryophyta</taxon>
        <taxon>Tracheophyta</taxon>
        <taxon>Spermatophyta</taxon>
        <taxon>Magnoliopsida</taxon>
        <taxon>eudicotyledons</taxon>
        <taxon>Gunneridae</taxon>
        <taxon>Pentapetalae</taxon>
        <taxon>rosids</taxon>
        <taxon>fabids</taxon>
        <taxon>Malpighiales</taxon>
        <taxon>Salicaceae</taxon>
        <taxon>Saliceae</taxon>
        <taxon>Populus</taxon>
    </lineage>
</organism>
<dbReference type="Gene3D" id="1.25.10.10">
    <property type="entry name" value="Leucine-rich Repeat Variant"/>
    <property type="match status" value="1"/>
</dbReference>
<evidence type="ECO:0000313" key="2">
    <source>
        <dbReference type="EMBL" id="TKR65811.1"/>
    </source>
</evidence>
<protein>
    <submittedName>
        <fullName evidence="2">Importin-9 isoform X2</fullName>
    </submittedName>
</protein>
<dbReference type="SUPFAM" id="SSF48371">
    <property type="entry name" value="ARM repeat"/>
    <property type="match status" value="1"/>
</dbReference>
<dbReference type="PANTHER" id="PTHR10997">
    <property type="entry name" value="IMPORTIN-7, 8, 11"/>
    <property type="match status" value="1"/>
</dbReference>
<reference evidence="2" key="1">
    <citation type="submission" date="2018-10" db="EMBL/GenBank/DDBJ databases">
        <title>Population genomic analysis revealed the cold adaptation of white poplar.</title>
        <authorList>
            <person name="Liu Y.-J."/>
        </authorList>
    </citation>
    <scope>NUCLEOTIDE SEQUENCE [LARGE SCALE GENOMIC DNA]</scope>
    <source>
        <strain evidence="2">PAL-ZL1</strain>
    </source>
</reference>
<comment type="caution">
    <text evidence="2">The sequence shown here is derived from an EMBL/GenBank/DDBJ whole genome shotgun (WGS) entry which is preliminary data.</text>
</comment>
<sequence length="158" mass="17256">MAIALIAVYDWPENWPDLLPFLLKLINDRTNVSGVHGALRCLALLSRDLDDTVVPTLVLVLFPCLLTIVSSPQNYDNYLRPKALTIVYSCVSVLGIMSGVAGGWRPKGEEAAGKGMPSVLIGGFLSVCEVRRSRKRGSCGWVCVGLGEREGPIRKRLF</sequence>
<dbReference type="InterPro" id="IPR011989">
    <property type="entry name" value="ARM-like"/>
</dbReference>
<keyword evidence="1" id="KW-0472">Membrane</keyword>
<keyword evidence="1" id="KW-1133">Transmembrane helix</keyword>
<dbReference type="GO" id="GO:0006606">
    <property type="term" value="P:protein import into nucleus"/>
    <property type="evidence" value="ECO:0007669"/>
    <property type="project" value="TreeGrafter"/>
</dbReference>
<dbReference type="EMBL" id="RCHU01001243">
    <property type="protein sequence ID" value="TKR65811.1"/>
    <property type="molecule type" value="Genomic_DNA"/>
</dbReference>
<feature type="transmembrane region" description="Helical" evidence="1">
    <location>
        <begin position="83"/>
        <end position="105"/>
    </location>
</feature>
<dbReference type="GO" id="GO:0005635">
    <property type="term" value="C:nuclear envelope"/>
    <property type="evidence" value="ECO:0007669"/>
    <property type="project" value="TreeGrafter"/>
</dbReference>
<dbReference type="PANTHER" id="PTHR10997:SF9">
    <property type="entry name" value="IMPORTIN-9"/>
    <property type="match status" value="1"/>
</dbReference>
<dbReference type="STRING" id="43335.A0A4U5M9S7"/>
<feature type="transmembrane region" description="Helical" evidence="1">
    <location>
        <begin position="52"/>
        <end position="71"/>
    </location>
</feature>
<dbReference type="GO" id="GO:0005829">
    <property type="term" value="C:cytosol"/>
    <property type="evidence" value="ECO:0007669"/>
    <property type="project" value="TreeGrafter"/>
</dbReference>
<proteinExistence type="predicted"/>
<accession>A0A4U5M9S7</accession>
<dbReference type="AlphaFoldDB" id="A0A4U5M9S7"/>
<dbReference type="InterPro" id="IPR016024">
    <property type="entry name" value="ARM-type_fold"/>
</dbReference>